<organism evidence="9 10">
    <name type="scientific">Oedothorax gibbosus</name>
    <dbReference type="NCBI Taxonomy" id="931172"/>
    <lineage>
        <taxon>Eukaryota</taxon>
        <taxon>Metazoa</taxon>
        <taxon>Ecdysozoa</taxon>
        <taxon>Arthropoda</taxon>
        <taxon>Chelicerata</taxon>
        <taxon>Arachnida</taxon>
        <taxon>Araneae</taxon>
        <taxon>Araneomorphae</taxon>
        <taxon>Entelegynae</taxon>
        <taxon>Araneoidea</taxon>
        <taxon>Linyphiidae</taxon>
        <taxon>Erigoninae</taxon>
        <taxon>Oedothorax</taxon>
    </lineage>
</organism>
<evidence type="ECO:0000256" key="2">
    <source>
        <dbReference type="ARBA" id="ARBA00022448"/>
    </source>
</evidence>
<feature type="domain" description="Major facilitator superfamily (MFS) profile" evidence="8">
    <location>
        <begin position="52"/>
        <end position="477"/>
    </location>
</feature>
<dbReference type="GO" id="GO:0015293">
    <property type="term" value="F:symporter activity"/>
    <property type="evidence" value="ECO:0007669"/>
    <property type="project" value="UniProtKB-KW"/>
</dbReference>
<feature type="transmembrane region" description="Helical" evidence="7">
    <location>
        <begin position="392"/>
        <end position="410"/>
    </location>
</feature>
<proteinExistence type="predicted"/>
<evidence type="ECO:0000256" key="7">
    <source>
        <dbReference type="SAM" id="Phobius"/>
    </source>
</evidence>
<dbReference type="Proteomes" id="UP000827092">
    <property type="component" value="Unassembled WGS sequence"/>
</dbReference>
<evidence type="ECO:0000259" key="8">
    <source>
        <dbReference type="PROSITE" id="PS50850"/>
    </source>
</evidence>
<dbReference type="PANTHER" id="PTHR11662:SF399">
    <property type="entry name" value="FI19708P1-RELATED"/>
    <property type="match status" value="1"/>
</dbReference>
<dbReference type="GO" id="GO:0006820">
    <property type="term" value="P:monoatomic anion transport"/>
    <property type="evidence" value="ECO:0007669"/>
    <property type="project" value="TreeGrafter"/>
</dbReference>
<dbReference type="FunFam" id="1.20.1250.20:FF:000423">
    <property type="entry name" value="Putative inorganic phosphate cotransporter-like Protein"/>
    <property type="match status" value="1"/>
</dbReference>
<dbReference type="InterPro" id="IPR036259">
    <property type="entry name" value="MFS_trans_sf"/>
</dbReference>
<dbReference type="Gene3D" id="1.20.1250.20">
    <property type="entry name" value="MFS general substrate transporter like domains"/>
    <property type="match status" value="2"/>
</dbReference>
<keyword evidence="4" id="KW-0769">Symport</keyword>
<evidence type="ECO:0000313" key="10">
    <source>
        <dbReference type="Proteomes" id="UP000827092"/>
    </source>
</evidence>
<dbReference type="AlphaFoldDB" id="A0AAV6UC95"/>
<comment type="subcellular location">
    <subcellularLocation>
        <location evidence="1">Membrane</location>
        <topology evidence="1">Multi-pass membrane protein</topology>
    </subcellularLocation>
</comment>
<dbReference type="Pfam" id="PF07690">
    <property type="entry name" value="MFS_1"/>
    <property type="match status" value="1"/>
</dbReference>
<keyword evidence="5 7" id="KW-1133">Transmembrane helix</keyword>
<feature type="transmembrane region" description="Helical" evidence="7">
    <location>
        <begin position="324"/>
        <end position="343"/>
    </location>
</feature>
<gene>
    <name evidence="9" type="ORF">JTE90_015278</name>
</gene>
<feature type="transmembrane region" description="Helical" evidence="7">
    <location>
        <begin position="450"/>
        <end position="471"/>
    </location>
</feature>
<evidence type="ECO:0000256" key="5">
    <source>
        <dbReference type="ARBA" id="ARBA00022989"/>
    </source>
</evidence>
<dbReference type="FunFam" id="1.20.1250.20:FF:000003">
    <property type="entry name" value="Solute carrier family 17 member 3"/>
    <property type="match status" value="1"/>
</dbReference>
<dbReference type="PANTHER" id="PTHR11662">
    <property type="entry name" value="SOLUTE CARRIER FAMILY 17"/>
    <property type="match status" value="1"/>
</dbReference>
<evidence type="ECO:0000256" key="4">
    <source>
        <dbReference type="ARBA" id="ARBA00022847"/>
    </source>
</evidence>
<dbReference type="EMBL" id="JAFNEN010000504">
    <property type="protein sequence ID" value="KAG8181634.1"/>
    <property type="molecule type" value="Genomic_DNA"/>
</dbReference>
<feature type="transmembrane region" description="Helical" evidence="7">
    <location>
        <begin position="154"/>
        <end position="177"/>
    </location>
</feature>
<keyword evidence="2" id="KW-0813">Transport</keyword>
<feature type="transmembrane region" description="Helical" evidence="7">
    <location>
        <begin position="128"/>
        <end position="148"/>
    </location>
</feature>
<dbReference type="InterPro" id="IPR020846">
    <property type="entry name" value="MFS_dom"/>
</dbReference>
<feature type="transmembrane region" description="Helical" evidence="7">
    <location>
        <begin position="364"/>
        <end position="386"/>
    </location>
</feature>
<feature type="transmembrane region" description="Helical" evidence="7">
    <location>
        <begin position="217"/>
        <end position="238"/>
    </location>
</feature>
<sequence>MSENNDQQTANDEKEESYSSCCKCSGVRYLFAMSGMLGMSILYMLRVNMSMAVVAMVNKTAVYGAHMETVSECGDDLPILEETHIIRKEGEFDWSPAIQGVILGSFYYGYSFFQIPGGRLAEIYDSKWVFAIGTGMSALLALLVPLAARSHTGLLIALRMTQGLAQGLAMPSIYSLLGRWAPESERTVIETLTLSGVNIGTVVGIPLTATLCNSQLFGGWPSAFYVFGFVGCMWFILWTTTVKEKPQNCPCIIEDERDYIVANQTMDPSHNLLPIPWVEILTFGPYWAITFAQVVGDWLFYLILNDLPIFYSTILHFNIEQNGLMSSLPFLLQSIVGCLAGYASDAVIRKKMASPTLIRKICGTIGCVGSSLGLAVCCVAGCSVLAHTVAFAFIMAMGGFFYCSYMVNILDLSPEYAGTLIGIASTLSNVTGFLTPMLVGALTEDHQTLARWRIVFLITIVLLLSSAFIFFKYSTSEKQNWTDDHHKERRQRWCRNIANFACWRQKTPQTATKNDCGSEVRTTPTSV</sequence>
<dbReference type="InterPro" id="IPR011701">
    <property type="entry name" value="MFS"/>
</dbReference>
<feature type="transmembrane region" description="Helical" evidence="7">
    <location>
        <begin position="417"/>
        <end position="438"/>
    </location>
</feature>
<evidence type="ECO:0000256" key="6">
    <source>
        <dbReference type="ARBA" id="ARBA00023136"/>
    </source>
</evidence>
<protein>
    <recommendedName>
        <fullName evidence="8">Major facilitator superfamily (MFS) profile domain-containing protein</fullName>
    </recommendedName>
</protein>
<evidence type="ECO:0000313" key="9">
    <source>
        <dbReference type="EMBL" id="KAG8181634.1"/>
    </source>
</evidence>
<feature type="transmembrane region" description="Helical" evidence="7">
    <location>
        <begin position="189"/>
        <end position="211"/>
    </location>
</feature>
<evidence type="ECO:0000256" key="3">
    <source>
        <dbReference type="ARBA" id="ARBA00022692"/>
    </source>
</evidence>
<evidence type="ECO:0000256" key="1">
    <source>
        <dbReference type="ARBA" id="ARBA00004141"/>
    </source>
</evidence>
<reference evidence="9 10" key="1">
    <citation type="journal article" date="2022" name="Nat. Ecol. Evol.">
        <title>A masculinizing supergene underlies an exaggerated male reproductive morph in a spider.</title>
        <authorList>
            <person name="Hendrickx F."/>
            <person name="De Corte Z."/>
            <person name="Sonet G."/>
            <person name="Van Belleghem S.M."/>
            <person name="Kostlbacher S."/>
            <person name="Vangestel C."/>
        </authorList>
    </citation>
    <scope>NUCLEOTIDE SEQUENCE [LARGE SCALE GENOMIC DNA]</scope>
    <source>
        <strain evidence="9">W744_W776</strain>
    </source>
</reference>
<keyword evidence="6 7" id="KW-0472">Membrane</keyword>
<keyword evidence="10" id="KW-1185">Reference proteome</keyword>
<comment type="caution">
    <text evidence="9">The sequence shown here is derived from an EMBL/GenBank/DDBJ whole genome shotgun (WGS) entry which is preliminary data.</text>
</comment>
<dbReference type="GO" id="GO:0016020">
    <property type="term" value="C:membrane"/>
    <property type="evidence" value="ECO:0007669"/>
    <property type="project" value="UniProtKB-SubCell"/>
</dbReference>
<name>A0AAV6UC95_9ARAC</name>
<accession>A0AAV6UC95</accession>
<dbReference type="PROSITE" id="PS50850">
    <property type="entry name" value="MFS"/>
    <property type="match status" value="1"/>
</dbReference>
<dbReference type="SUPFAM" id="SSF103473">
    <property type="entry name" value="MFS general substrate transporter"/>
    <property type="match status" value="1"/>
</dbReference>
<dbReference type="InterPro" id="IPR050382">
    <property type="entry name" value="MFS_Na/Anion_cotransporter"/>
</dbReference>
<keyword evidence="3 7" id="KW-0812">Transmembrane</keyword>